<dbReference type="EMBL" id="LFIV01000025">
    <property type="protein sequence ID" value="KZL75213.1"/>
    <property type="molecule type" value="Genomic_DNA"/>
</dbReference>
<organism evidence="5 6">
    <name type="scientific">Colletotrichum tofieldiae</name>
    <dbReference type="NCBI Taxonomy" id="708197"/>
    <lineage>
        <taxon>Eukaryota</taxon>
        <taxon>Fungi</taxon>
        <taxon>Dikarya</taxon>
        <taxon>Ascomycota</taxon>
        <taxon>Pezizomycotina</taxon>
        <taxon>Sordariomycetes</taxon>
        <taxon>Hypocreomycetidae</taxon>
        <taxon>Glomerellales</taxon>
        <taxon>Glomerellaceae</taxon>
        <taxon>Colletotrichum</taxon>
        <taxon>Colletotrichum spaethianum species complex</taxon>
    </lineage>
</organism>
<evidence type="ECO:0000256" key="1">
    <source>
        <dbReference type="ARBA" id="ARBA00022669"/>
    </source>
</evidence>
<dbReference type="PANTHER" id="PTHR34997:SF1">
    <property type="entry name" value="PEPTIDOGLYCAN-BINDING LYSIN DOMAIN"/>
    <property type="match status" value="1"/>
</dbReference>
<dbReference type="InterPro" id="IPR018392">
    <property type="entry name" value="LysM"/>
</dbReference>
<reference evidence="5 6" key="1">
    <citation type="submission" date="2015-06" db="EMBL/GenBank/DDBJ databases">
        <title>Survival trade-offs in plant roots during colonization by closely related pathogenic and mutualistic fungi.</title>
        <authorList>
            <person name="Hacquard S."/>
            <person name="Kracher B."/>
            <person name="Hiruma K."/>
            <person name="Weinman A."/>
            <person name="Muench P."/>
            <person name="Garrido Oter R."/>
            <person name="Ver Loren van Themaat E."/>
            <person name="Dallerey J.-F."/>
            <person name="Damm U."/>
            <person name="Henrissat B."/>
            <person name="Lespinet O."/>
            <person name="Thon M."/>
            <person name="Kemen E."/>
            <person name="McHardy A.C."/>
            <person name="Schulze-Lefert P."/>
            <person name="O'Connell R.J."/>
        </authorList>
    </citation>
    <scope>NUCLEOTIDE SEQUENCE [LARGE SCALE GENOMIC DNA]</scope>
    <source>
        <strain evidence="5 6">0861</strain>
    </source>
</reference>
<dbReference type="Gene3D" id="3.10.350.10">
    <property type="entry name" value="LysM domain"/>
    <property type="match status" value="2"/>
</dbReference>
<comment type="caution">
    <text evidence="5">The sequence shown here is derived from an EMBL/GenBank/DDBJ whole genome shotgun (WGS) entry which is preliminary data.</text>
</comment>
<protein>
    <submittedName>
        <fullName evidence="5">LysM domain protein</fullName>
    </submittedName>
</protein>
<dbReference type="SUPFAM" id="SSF54106">
    <property type="entry name" value="LysM domain"/>
    <property type="match status" value="1"/>
</dbReference>
<dbReference type="SMART" id="SM00257">
    <property type="entry name" value="LysM"/>
    <property type="match status" value="1"/>
</dbReference>
<dbReference type="OrthoDB" id="4848837at2759"/>
<evidence type="ECO:0000259" key="4">
    <source>
        <dbReference type="PROSITE" id="PS51782"/>
    </source>
</evidence>
<gene>
    <name evidence="5" type="ORF">CT0861_02344</name>
</gene>
<dbReference type="STRING" id="708197.A0A166W1V1"/>
<dbReference type="InterPro" id="IPR052210">
    <property type="entry name" value="LysM1-like"/>
</dbReference>
<keyword evidence="1" id="KW-0147">Chitin-binding</keyword>
<comment type="similarity">
    <text evidence="3">Belongs to the secreted LysM effector family.</text>
</comment>
<accession>A0A166W1V1</accession>
<evidence type="ECO:0000256" key="3">
    <source>
        <dbReference type="ARBA" id="ARBA00044955"/>
    </source>
</evidence>
<evidence type="ECO:0000313" key="6">
    <source>
        <dbReference type="Proteomes" id="UP000076552"/>
    </source>
</evidence>
<keyword evidence="2" id="KW-0843">Virulence</keyword>
<dbReference type="PANTHER" id="PTHR34997">
    <property type="entry name" value="AM15"/>
    <property type="match status" value="1"/>
</dbReference>
<keyword evidence="6" id="KW-1185">Reference proteome</keyword>
<feature type="domain" description="LysM" evidence="4">
    <location>
        <begin position="10"/>
        <end position="56"/>
    </location>
</feature>
<name>A0A166W1V1_9PEZI</name>
<dbReference type="Pfam" id="PF01476">
    <property type="entry name" value="LysM"/>
    <property type="match status" value="2"/>
</dbReference>
<dbReference type="InterPro" id="IPR036779">
    <property type="entry name" value="LysM_dom_sf"/>
</dbReference>
<evidence type="ECO:0000256" key="2">
    <source>
        <dbReference type="ARBA" id="ARBA00023026"/>
    </source>
</evidence>
<dbReference type="Proteomes" id="UP000076552">
    <property type="component" value="Unassembled WGS sequence"/>
</dbReference>
<dbReference type="CDD" id="cd00118">
    <property type="entry name" value="LysM"/>
    <property type="match status" value="2"/>
</dbReference>
<dbReference type="GO" id="GO:0008061">
    <property type="term" value="F:chitin binding"/>
    <property type="evidence" value="ECO:0007669"/>
    <property type="project" value="UniProtKB-KW"/>
</dbReference>
<evidence type="ECO:0000313" key="5">
    <source>
        <dbReference type="EMBL" id="KZL75213.1"/>
    </source>
</evidence>
<proteinExistence type="inferred from homology"/>
<dbReference type="AlphaFoldDB" id="A0A166W1V1"/>
<sequence length="159" mass="16892">MPGVVADCDCFYKVQSGDQCDTIAQKNGITVAQLKFWNADINVSCSNLWLDYYVCARVPGAVTPTTRTKATTAPGPTNTPQLPGAAGNCDKWYKIASGDTCDTVAAKNKIAVAIFAEVDHALLAMVSHESPETTLEKRLQLDTMPGMGVVAPGLLTQAQ</sequence>
<dbReference type="PROSITE" id="PS51782">
    <property type="entry name" value="LYSM"/>
    <property type="match status" value="1"/>
</dbReference>